<protein>
    <submittedName>
        <fullName evidence="2">Putative transcriptional regulator</fullName>
    </submittedName>
</protein>
<organism evidence="2 3">
    <name type="scientific">Mycoplana azooxidifex</name>
    <dbReference type="NCBI Taxonomy" id="1636188"/>
    <lineage>
        <taxon>Bacteria</taxon>
        <taxon>Pseudomonadati</taxon>
        <taxon>Pseudomonadota</taxon>
        <taxon>Alphaproteobacteria</taxon>
        <taxon>Hyphomicrobiales</taxon>
        <taxon>Rhizobiaceae</taxon>
        <taxon>Mycoplana</taxon>
    </lineage>
</organism>
<dbReference type="EMBL" id="JACIEE010000005">
    <property type="protein sequence ID" value="MBB3977422.1"/>
    <property type="molecule type" value="Genomic_DNA"/>
</dbReference>
<evidence type="ECO:0000313" key="3">
    <source>
        <dbReference type="Proteomes" id="UP000574761"/>
    </source>
</evidence>
<keyword evidence="3" id="KW-1185">Reference proteome</keyword>
<name>A0A7W6D7E1_9HYPH</name>
<accession>A0A7W6D7E1</accession>
<reference evidence="2 3" key="1">
    <citation type="submission" date="2020-08" db="EMBL/GenBank/DDBJ databases">
        <title>Genomic Encyclopedia of Type Strains, Phase IV (KMG-IV): sequencing the most valuable type-strain genomes for metagenomic binning, comparative biology and taxonomic classification.</title>
        <authorList>
            <person name="Goeker M."/>
        </authorList>
    </citation>
    <scope>NUCLEOTIDE SEQUENCE [LARGE SCALE GENOMIC DNA]</scope>
    <source>
        <strain evidence="2 3">DSM 100211</strain>
    </source>
</reference>
<feature type="region of interest" description="Disordered" evidence="1">
    <location>
        <begin position="73"/>
        <end position="93"/>
    </location>
</feature>
<dbReference type="PANTHER" id="PTHR40688:SF2">
    <property type="entry name" value="RIBBON-HELIX-HELIX PROTEIN COPG DOMAIN-CONTAINING PROTEIN"/>
    <property type="match status" value="1"/>
</dbReference>
<dbReference type="CDD" id="cd22233">
    <property type="entry name" value="RHH_CopAso-like"/>
    <property type="match status" value="1"/>
</dbReference>
<proteinExistence type="predicted"/>
<comment type="caution">
    <text evidence="2">The sequence shown here is derived from an EMBL/GenBank/DDBJ whole genome shotgun (WGS) entry which is preliminary data.</text>
</comment>
<dbReference type="InterPro" id="IPR010985">
    <property type="entry name" value="Ribbon_hlx_hlx"/>
</dbReference>
<dbReference type="AlphaFoldDB" id="A0A7W6D7E1"/>
<dbReference type="Proteomes" id="UP000574761">
    <property type="component" value="Unassembled WGS sequence"/>
</dbReference>
<evidence type="ECO:0000313" key="2">
    <source>
        <dbReference type="EMBL" id="MBB3977422.1"/>
    </source>
</evidence>
<sequence>MTAPFSLRLDPALKSRLEEEARHQDRSASYVATKAIAQFLDAQDAKREAIEQAISDADAGVFVSASAVHRWMDGWDGGEPAPDPEADVKPAGR</sequence>
<dbReference type="PANTHER" id="PTHR40688">
    <property type="match status" value="1"/>
</dbReference>
<dbReference type="GO" id="GO:0006355">
    <property type="term" value="P:regulation of DNA-templated transcription"/>
    <property type="evidence" value="ECO:0007669"/>
    <property type="project" value="InterPro"/>
</dbReference>
<dbReference type="InterPro" id="IPR052991">
    <property type="entry name" value="Non-func_TypeII_TA_Antitoxin"/>
</dbReference>
<gene>
    <name evidence="2" type="ORF">GGQ64_002628</name>
</gene>
<dbReference type="RefSeq" id="WP_183804822.1">
    <property type="nucleotide sequence ID" value="NZ_JACIEE010000005.1"/>
</dbReference>
<dbReference type="SUPFAM" id="SSF47598">
    <property type="entry name" value="Ribbon-helix-helix"/>
    <property type="match status" value="1"/>
</dbReference>
<evidence type="ECO:0000256" key="1">
    <source>
        <dbReference type="SAM" id="MobiDB-lite"/>
    </source>
</evidence>